<feature type="transmembrane region" description="Helical" evidence="5">
    <location>
        <begin position="151"/>
        <end position="173"/>
    </location>
</feature>
<dbReference type="HAMAP" id="MF_00189">
    <property type="entry name" value="YciB"/>
    <property type="match status" value="1"/>
</dbReference>
<dbReference type="RefSeq" id="WP_203389217.1">
    <property type="nucleotide sequence ID" value="NZ_CP064781.1"/>
</dbReference>
<dbReference type="NCBIfam" id="TIGR00997">
    <property type="entry name" value="ispZ"/>
    <property type="match status" value="1"/>
</dbReference>
<keyword evidence="3 5" id="KW-1133">Transmembrane helix</keyword>
<feature type="transmembrane region" description="Helical" evidence="5">
    <location>
        <begin position="80"/>
        <end position="100"/>
    </location>
</feature>
<keyword evidence="4 5" id="KW-0472">Membrane</keyword>
<evidence type="ECO:0000256" key="2">
    <source>
        <dbReference type="ARBA" id="ARBA00022692"/>
    </source>
</evidence>
<comment type="subcellular location">
    <subcellularLocation>
        <location evidence="5">Cell inner membrane</location>
        <topology evidence="5">Multi-pass membrane protein</topology>
    </subcellularLocation>
</comment>
<evidence type="ECO:0000256" key="5">
    <source>
        <dbReference type="HAMAP-Rule" id="MF_00189"/>
    </source>
</evidence>
<dbReference type="KEGG" id="ares:IWH25_10480"/>
<dbReference type="PANTHER" id="PTHR36917:SF1">
    <property type="entry name" value="INNER MEMBRANE-SPANNING PROTEIN YCIB"/>
    <property type="match status" value="1"/>
</dbReference>
<dbReference type="Pfam" id="PF04279">
    <property type="entry name" value="IspA"/>
    <property type="match status" value="1"/>
</dbReference>
<dbReference type="NCBIfam" id="NF001325">
    <property type="entry name" value="PRK00259.1-3"/>
    <property type="match status" value="1"/>
</dbReference>
<keyword evidence="7" id="KW-1185">Reference proteome</keyword>
<feature type="transmembrane region" description="Helical" evidence="5">
    <location>
        <begin position="49"/>
        <end position="68"/>
    </location>
</feature>
<evidence type="ECO:0000256" key="1">
    <source>
        <dbReference type="ARBA" id="ARBA00022475"/>
    </source>
</evidence>
<dbReference type="Proteomes" id="UP000663444">
    <property type="component" value="Chromosome"/>
</dbReference>
<keyword evidence="5" id="KW-0997">Cell inner membrane</keyword>
<accession>A0A974Y5X0</accession>
<dbReference type="AlphaFoldDB" id="A0A974Y5X0"/>
<evidence type="ECO:0000313" key="6">
    <source>
        <dbReference type="EMBL" id="QRJ65706.1"/>
    </source>
</evidence>
<protein>
    <recommendedName>
        <fullName evidence="5">Inner membrane-spanning protein YciB</fullName>
    </recommendedName>
</protein>
<keyword evidence="2 5" id="KW-0812">Transmembrane</keyword>
<dbReference type="InterPro" id="IPR006008">
    <property type="entry name" value="YciB"/>
</dbReference>
<sequence length="177" mass="20116">MKFLFDLFPVILFFIAYKFAGIFVATGVAIVATFAQIGWVWYRRGKVDTMLWVSLAIITVFGGATLLLQDETFIKWKPTVLYWLFAAILAGGTLLMKKNLIKSLLAEQMELPDVAWDKMNWSWIGFFAFMGIANLVVAYNFSTDTWVNFKLFGGIGLMFGFVLAQGVMLSKYIEEKK</sequence>
<organism evidence="6 7">
    <name type="scientific">Azospira restricta</name>
    <dbReference type="NCBI Taxonomy" id="404405"/>
    <lineage>
        <taxon>Bacteria</taxon>
        <taxon>Pseudomonadati</taxon>
        <taxon>Pseudomonadota</taxon>
        <taxon>Betaproteobacteria</taxon>
        <taxon>Rhodocyclales</taxon>
        <taxon>Rhodocyclaceae</taxon>
        <taxon>Azospira</taxon>
    </lineage>
</organism>
<evidence type="ECO:0000313" key="7">
    <source>
        <dbReference type="Proteomes" id="UP000663444"/>
    </source>
</evidence>
<dbReference type="EMBL" id="CP064781">
    <property type="protein sequence ID" value="QRJ65706.1"/>
    <property type="molecule type" value="Genomic_DNA"/>
</dbReference>
<dbReference type="GO" id="GO:0005886">
    <property type="term" value="C:plasma membrane"/>
    <property type="evidence" value="ECO:0007669"/>
    <property type="project" value="UniProtKB-SubCell"/>
</dbReference>
<feature type="transmembrane region" description="Helical" evidence="5">
    <location>
        <begin position="20"/>
        <end position="42"/>
    </location>
</feature>
<name>A0A974Y5X0_9RHOO</name>
<proteinExistence type="inferred from homology"/>
<dbReference type="PANTHER" id="PTHR36917">
    <property type="entry name" value="INTRACELLULAR SEPTATION PROTEIN A-RELATED"/>
    <property type="match status" value="1"/>
</dbReference>
<feature type="transmembrane region" description="Helical" evidence="5">
    <location>
        <begin position="121"/>
        <end position="139"/>
    </location>
</feature>
<evidence type="ECO:0000256" key="3">
    <source>
        <dbReference type="ARBA" id="ARBA00022989"/>
    </source>
</evidence>
<reference evidence="6" key="1">
    <citation type="submission" date="2020-11" db="EMBL/GenBank/DDBJ databases">
        <title>Azospira restricta DSM 18626 genome sequence.</title>
        <authorList>
            <person name="Moe W.M."/>
        </authorList>
    </citation>
    <scope>NUCLEOTIDE SEQUENCE</scope>
    <source>
        <strain evidence="6">DSM 18626</strain>
    </source>
</reference>
<gene>
    <name evidence="5" type="primary">yciB</name>
    <name evidence="6" type="ORF">IWH25_10480</name>
</gene>
<keyword evidence="1 5" id="KW-1003">Cell membrane</keyword>
<evidence type="ECO:0000256" key="4">
    <source>
        <dbReference type="ARBA" id="ARBA00023136"/>
    </source>
</evidence>
<comment type="similarity">
    <text evidence="5">Belongs to the YciB family.</text>
</comment>
<comment type="function">
    <text evidence="5">Plays a role in cell envelope biogenesis, maintenance of cell envelope integrity and membrane homeostasis.</text>
</comment>